<evidence type="ECO:0000313" key="2">
    <source>
        <dbReference type="EMBL" id="AKB60238.1"/>
    </source>
</evidence>
<evidence type="ECO:0008006" key="4">
    <source>
        <dbReference type="Google" id="ProtNLM"/>
    </source>
</evidence>
<dbReference type="RefSeq" id="WP_230628131.1">
    <property type="nucleotide sequence ID" value="NZ_CP009511.1"/>
</dbReference>
<accession>A0A0E3R8U9</accession>
<organism evidence="2 3">
    <name type="scientific">Methanosarcina mazei SarPi</name>
    <dbReference type="NCBI Taxonomy" id="1434115"/>
    <lineage>
        <taxon>Archaea</taxon>
        <taxon>Methanobacteriati</taxon>
        <taxon>Methanobacteriota</taxon>
        <taxon>Stenosarchaea group</taxon>
        <taxon>Methanomicrobia</taxon>
        <taxon>Methanosarcinales</taxon>
        <taxon>Methanosarcinaceae</taxon>
        <taxon>Methanosarcina</taxon>
    </lineage>
</organism>
<dbReference type="Proteomes" id="UP000033116">
    <property type="component" value="Chromosome"/>
</dbReference>
<dbReference type="PATRIC" id="fig|1434115.4.peg.312"/>
<evidence type="ECO:0000256" key="1">
    <source>
        <dbReference type="SAM" id="MobiDB-lite"/>
    </source>
</evidence>
<dbReference type="Gene3D" id="3.30.160.250">
    <property type="match status" value="1"/>
</dbReference>
<dbReference type="InterPro" id="IPR051404">
    <property type="entry name" value="TA_system_antitoxin"/>
</dbReference>
<gene>
    <name evidence="2" type="ORF">MSMAP_0253</name>
</gene>
<dbReference type="EMBL" id="CP009511">
    <property type="protein sequence ID" value="AKB60238.1"/>
    <property type="molecule type" value="Genomic_DNA"/>
</dbReference>
<evidence type="ECO:0000313" key="3">
    <source>
        <dbReference type="Proteomes" id="UP000033116"/>
    </source>
</evidence>
<name>A0A0E3R8U9_METMZ</name>
<feature type="compositionally biased region" description="Basic and acidic residues" evidence="1">
    <location>
        <begin position="71"/>
        <end position="109"/>
    </location>
</feature>
<protein>
    <recommendedName>
        <fullName evidence="4">HicB-like antitoxin of toxin-antitoxin system domain-containing protein</fullName>
    </recommendedName>
</protein>
<dbReference type="AlphaFoldDB" id="A0A0E3R8U9"/>
<dbReference type="PANTHER" id="PTHR34504:SF2">
    <property type="entry name" value="UPF0150 PROTEIN SSL0259"/>
    <property type="match status" value="1"/>
</dbReference>
<feature type="region of interest" description="Disordered" evidence="1">
    <location>
        <begin position="69"/>
        <end position="109"/>
    </location>
</feature>
<dbReference type="SUPFAM" id="SSF143100">
    <property type="entry name" value="TTHA1013/TTHA0281-like"/>
    <property type="match status" value="1"/>
</dbReference>
<dbReference type="GeneID" id="24863356"/>
<dbReference type="HOGENOM" id="CLU_114047_10_0_2"/>
<sequence>MTETFTLTAKVQKKGDWYISSCLELDISSQGETIEEAVSNLKEAVELYIEIEGIDLPVKRPFLTKFKVKGKKTEDKKTEDKKTEDKKTEDKKTEDKKTEDKKTENKKPK</sequence>
<dbReference type="InterPro" id="IPR035069">
    <property type="entry name" value="TTHA1013/TTHA0281-like"/>
</dbReference>
<dbReference type="PANTHER" id="PTHR34504">
    <property type="entry name" value="ANTITOXIN HICB"/>
    <property type="match status" value="1"/>
</dbReference>
<reference evidence="2 3" key="1">
    <citation type="submission" date="2014-07" db="EMBL/GenBank/DDBJ databases">
        <title>Methanogenic archaea and the global carbon cycle.</title>
        <authorList>
            <person name="Henriksen J.R."/>
            <person name="Luke J."/>
            <person name="Reinhart S."/>
            <person name="Benedict M.N."/>
            <person name="Youngblut N.D."/>
            <person name="Metcalf M.E."/>
            <person name="Whitaker R.J."/>
            <person name="Metcalf W.W."/>
        </authorList>
    </citation>
    <scope>NUCLEOTIDE SEQUENCE [LARGE SCALE GENOMIC DNA]</scope>
    <source>
        <strain evidence="2 3">SarPi</strain>
    </source>
</reference>
<proteinExistence type="predicted"/>